<dbReference type="EMBL" id="ML992706">
    <property type="protein sequence ID" value="KAF2207204.1"/>
    <property type="molecule type" value="Genomic_DNA"/>
</dbReference>
<evidence type="ECO:0000313" key="4">
    <source>
        <dbReference type="Proteomes" id="UP000799539"/>
    </source>
</evidence>
<accession>A0A6A6F1P0</accession>
<dbReference type="Pfam" id="PF12697">
    <property type="entry name" value="Abhydrolase_6"/>
    <property type="match status" value="1"/>
</dbReference>
<reference evidence="3" key="1">
    <citation type="journal article" date="2020" name="Stud. Mycol.">
        <title>101 Dothideomycetes genomes: a test case for predicting lifestyles and emergence of pathogens.</title>
        <authorList>
            <person name="Haridas S."/>
            <person name="Albert R."/>
            <person name="Binder M."/>
            <person name="Bloem J."/>
            <person name="Labutti K."/>
            <person name="Salamov A."/>
            <person name="Andreopoulos B."/>
            <person name="Baker S."/>
            <person name="Barry K."/>
            <person name="Bills G."/>
            <person name="Bluhm B."/>
            <person name="Cannon C."/>
            <person name="Castanera R."/>
            <person name="Culley D."/>
            <person name="Daum C."/>
            <person name="Ezra D."/>
            <person name="Gonzalez J."/>
            <person name="Henrissat B."/>
            <person name="Kuo A."/>
            <person name="Liang C."/>
            <person name="Lipzen A."/>
            <person name="Lutzoni F."/>
            <person name="Magnuson J."/>
            <person name="Mondo S."/>
            <person name="Nolan M."/>
            <person name="Ohm R."/>
            <person name="Pangilinan J."/>
            <person name="Park H.-J."/>
            <person name="Ramirez L."/>
            <person name="Alfaro M."/>
            <person name="Sun H."/>
            <person name="Tritt A."/>
            <person name="Yoshinaga Y."/>
            <person name="Zwiers L.-H."/>
            <person name="Turgeon B."/>
            <person name="Goodwin S."/>
            <person name="Spatafora J."/>
            <person name="Crous P."/>
            <person name="Grigoriev I."/>
        </authorList>
    </citation>
    <scope>NUCLEOTIDE SEQUENCE</scope>
    <source>
        <strain evidence="3">SCOH1-5</strain>
    </source>
</reference>
<proteinExistence type="predicted"/>
<protein>
    <recommendedName>
        <fullName evidence="2">AB hydrolase-1 domain-containing protein</fullName>
    </recommendedName>
</protein>
<dbReference type="OrthoDB" id="408373at2759"/>
<name>A0A6A6F1P0_9PEZI</name>
<organism evidence="3 4">
    <name type="scientific">Cercospora zeae-maydis SCOH1-5</name>
    <dbReference type="NCBI Taxonomy" id="717836"/>
    <lineage>
        <taxon>Eukaryota</taxon>
        <taxon>Fungi</taxon>
        <taxon>Dikarya</taxon>
        <taxon>Ascomycota</taxon>
        <taxon>Pezizomycotina</taxon>
        <taxon>Dothideomycetes</taxon>
        <taxon>Dothideomycetidae</taxon>
        <taxon>Mycosphaerellales</taxon>
        <taxon>Mycosphaerellaceae</taxon>
        <taxon>Cercospora</taxon>
    </lineage>
</organism>
<keyword evidence="4" id="KW-1185">Reference proteome</keyword>
<keyword evidence="1" id="KW-1133">Transmembrane helix</keyword>
<dbReference type="Proteomes" id="UP000799539">
    <property type="component" value="Unassembled WGS sequence"/>
</dbReference>
<dbReference type="InterPro" id="IPR029058">
    <property type="entry name" value="AB_hydrolase_fold"/>
</dbReference>
<evidence type="ECO:0000259" key="2">
    <source>
        <dbReference type="Pfam" id="PF12697"/>
    </source>
</evidence>
<dbReference type="Gene3D" id="3.40.50.1820">
    <property type="entry name" value="alpha/beta hydrolase"/>
    <property type="match status" value="1"/>
</dbReference>
<dbReference type="SUPFAM" id="SSF53474">
    <property type="entry name" value="alpha/beta-Hydrolases"/>
    <property type="match status" value="1"/>
</dbReference>
<evidence type="ECO:0000313" key="3">
    <source>
        <dbReference type="EMBL" id="KAF2207204.1"/>
    </source>
</evidence>
<feature type="transmembrane region" description="Helical" evidence="1">
    <location>
        <begin position="83"/>
        <end position="106"/>
    </location>
</feature>
<dbReference type="InterPro" id="IPR052897">
    <property type="entry name" value="Sec-Metab_Biosynth_Hydrolase"/>
</dbReference>
<keyword evidence="1" id="KW-0472">Membrane</keyword>
<sequence length="255" mass="28366">MSSVPTLIFIAGSWHQGKCFERFTYPLQADYDLTCKALTLPSAQASQNQIIAHSFDGMVGNSAIKGLTKAPNSSPKGQPERSLVIGLILIASGFILTGLTFMAPFFDQPPPSWRINRATSFADLAQAPLERFYHDLEASDAEYWVSQLGCQSLKALFEGGEIAYAGWRDLDQVWYLRTVEDMGLPVWAQRVQVGMARAMMRGKVVHRELRSSHSPFLSLPRECVGLVVEAVEVFMGEKLTTKGEIEKKWLQGRHG</sequence>
<keyword evidence="1" id="KW-0812">Transmembrane</keyword>
<evidence type="ECO:0000256" key="1">
    <source>
        <dbReference type="SAM" id="Phobius"/>
    </source>
</evidence>
<dbReference type="PANTHER" id="PTHR37017">
    <property type="entry name" value="AB HYDROLASE-1 DOMAIN-CONTAINING PROTEIN-RELATED"/>
    <property type="match status" value="1"/>
</dbReference>
<feature type="domain" description="AB hydrolase-1" evidence="2">
    <location>
        <begin position="49"/>
        <end position="224"/>
    </location>
</feature>
<dbReference type="InterPro" id="IPR000073">
    <property type="entry name" value="AB_hydrolase_1"/>
</dbReference>
<gene>
    <name evidence="3" type="ORF">CERZMDRAFT_102699</name>
</gene>
<dbReference type="PANTHER" id="PTHR37017:SF3">
    <property type="entry name" value="AB HYDROLASE-1 DOMAIN-CONTAINING PROTEIN"/>
    <property type="match status" value="1"/>
</dbReference>
<dbReference type="AlphaFoldDB" id="A0A6A6F1P0"/>